<protein>
    <recommendedName>
        <fullName evidence="4">Sulfur globule protein CV3</fullName>
    </recommendedName>
</protein>
<accession>A0A944QW21</accession>
<dbReference type="EMBL" id="JAHHGM010000018">
    <property type="protein sequence ID" value="MBT2990589.1"/>
    <property type="molecule type" value="Genomic_DNA"/>
</dbReference>
<organism evidence="2 3">
    <name type="scientific">Candidatus Thiodiazotropha taylori</name>
    <dbReference type="NCBI Taxonomy" id="2792791"/>
    <lineage>
        <taxon>Bacteria</taxon>
        <taxon>Pseudomonadati</taxon>
        <taxon>Pseudomonadota</taxon>
        <taxon>Gammaproteobacteria</taxon>
        <taxon>Chromatiales</taxon>
        <taxon>Sedimenticolaceae</taxon>
        <taxon>Candidatus Thiodiazotropha</taxon>
    </lineage>
</organism>
<keyword evidence="1" id="KW-0732">Signal</keyword>
<evidence type="ECO:0000256" key="1">
    <source>
        <dbReference type="SAM" id="SignalP"/>
    </source>
</evidence>
<feature type="chain" id="PRO_5037139390" description="Sulfur globule protein CV3" evidence="1">
    <location>
        <begin position="27"/>
        <end position="106"/>
    </location>
</feature>
<reference evidence="2 3" key="1">
    <citation type="submission" date="2021-05" db="EMBL/GenBank/DDBJ databases">
        <title>Genetic and Functional Diversity in Clade A Lucinid endosymbionts from the Bahamas.</title>
        <authorList>
            <person name="Giani N.M."/>
            <person name="Engel A.S."/>
            <person name="Campbell B.J."/>
        </authorList>
    </citation>
    <scope>NUCLEOTIDE SEQUENCE [LARGE SCALE GENOMIC DNA]</scope>
    <source>
        <strain evidence="2">LUC16012Gg_MoonRockCtena</strain>
    </source>
</reference>
<feature type="signal peptide" evidence="1">
    <location>
        <begin position="1"/>
        <end position="26"/>
    </location>
</feature>
<evidence type="ECO:0000313" key="3">
    <source>
        <dbReference type="Proteomes" id="UP000770889"/>
    </source>
</evidence>
<gene>
    <name evidence="2" type="ORF">KME65_16655</name>
</gene>
<evidence type="ECO:0008006" key="4">
    <source>
        <dbReference type="Google" id="ProtNLM"/>
    </source>
</evidence>
<name>A0A944QW21_9GAMM</name>
<sequence length="106" mass="11325">MKKTLKTAAVAAIAGTALLTTLPAQAFWGPFDWFDDDDYYGPWGPYGYGGPWGYPGWGYPGYGYGYPAYGYGYPGYGYGYPGYYGYGYPYAAPAAPAAPATTAPSE</sequence>
<dbReference type="Proteomes" id="UP000770889">
    <property type="component" value="Unassembled WGS sequence"/>
</dbReference>
<comment type="caution">
    <text evidence="2">The sequence shown here is derived from an EMBL/GenBank/DDBJ whole genome shotgun (WGS) entry which is preliminary data.</text>
</comment>
<proteinExistence type="predicted"/>
<evidence type="ECO:0000313" key="2">
    <source>
        <dbReference type="EMBL" id="MBT2990589.1"/>
    </source>
</evidence>
<dbReference type="AlphaFoldDB" id="A0A944QW21"/>